<protein>
    <submittedName>
        <fullName evidence="2">Uncharacterized protein</fullName>
    </submittedName>
</protein>
<comment type="caution">
    <text evidence="2">The sequence shown here is derived from an EMBL/GenBank/DDBJ whole genome shotgun (WGS) entry which is preliminary data.</text>
</comment>
<sequence>MPSGSGVRGRQASGSASGSGSADNSSGRISKPKPISFPAPIIYLNDDERPEFTVTHQVYMMRALLKNNGVDLSQFSSTTPATDDEKRALELSIARAYNSTIAEQKRKIINQYKRAPRFTFSYLEPCCYPICKFRGFACGQGNELFISCTSHDLVKYPDEEGYGNVHGYVVEARYALNTSHLGLMPDSALEYVPRFVRSVCQSMSEIDESLDYISLKPRTASEEFGDKFMALDAQYKKGCLPRLNEARMTIAESFLSRQEELAKWVKRMKGT</sequence>
<proteinExistence type="predicted"/>
<organism evidence="2 3">
    <name type="scientific">Sordaria macrospora</name>
    <dbReference type="NCBI Taxonomy" id="5147"/>
    <lineage>
        <taxon>Eukaryota</taxon>
        <taxon>Fungi</taxon>
        <taxon>Dikarya</taxon>
        <taxon>Ascomycota</taxon>
        <taxon>Pezizomycotina</taxon>
        <taxon>Sordariomycetes</taxon>
        <taxon>Sordariomycetidae</taxon>
        <taxon>Sordariales</taxon>
        <taxon>Sordariaceae</taxon>
        <taxon>Sordaria</taxon>
    </lineage>
</organism>
<accession>A0A8S9A3X8</accession>
<evidence type="ECO:0000313" key="2">
    <source>
        <dbReference type="EMBL" id="KAA8636166.1"/>
    </source>
</evidence>
<gene>
    <name evidence="2" type="ORF">SMACR_03546</name>
</gene>
<feature type="region of interest" description="Disordered" evidence="1">
    <location>
        <begin position="1"/>
        <end position="33"/>
    </location>
</feature>
<dbReference type="AlphaFoldDB" id="A0A8S9A3X8"/>
<evidence type="ECO:0000256" key="1">
    <source>
        <dbReference type="SAM" id="MobiDB-lite"/>
    </source>
</evidence>
<dbReference type="Proteomes" id="UP000433876">
    <property type="component" value="Unassembled WGS sequence"/>
</dbReference>
<feature type="compositionally biased region" description="Low complexity" evidence="1">
    <location>
        <begin position="1"/>
        <end position="28"/>
    </location>
</feature>
<reference evidence="2 3" key="1">
    <citation type="submission" date="2017-07" db="EMBL/GenBank/DDBJ databases">
        <title>Genome sequence of the Sordaria macrospora wild type strain R19027.</title>
        <authorList>
            <person name="Nowrousian M."/>
            <person name="Teichert I."/>
            <person name="Kueck U."/>
        </authorList>
    </citation>
    <scope>NUCLEOTIDE SEQUENCE [LARGE SCALE GENOMIC DNA]</scope>
    <source>
        <strain evidence="2 3">R19027</strain>
        <tissue evidence="2">Mycelium</tissue>
    </source>
</reference>
<dbReference type="EMBL" id="NMPR01000006">
    <property type="protein sequence ID" value="KAA8636166.1"/>
    <property type="molecule type" value="Genomic_DNA"/>
</dbReference>
<name>A0A8S9A3X8_SORMA</name>
<evidence type="ECO:0000313" key="3">
    <source>
        <dbReference type="Proteomes" id="UP000433876"/>
    </source>
</evidence>
<dbReference type="VEuPathDB" id="FungiDB:SMAC_03546"/>